<dbReference type="Pfam" id="PF06725">
    <property type="entry name" value="3D"/>
    <property type="match status" value="1"/>
</dbReference>
<feature type="transmembrane region" description="Helical" evidence="3">
    <location>
        <begin position="22"/>
        <end position="44"/>
    </location>
</feature>
<dbReference type="Proteomes" id="UP000241639">
    <property type="component" value="Unassembled WGS sequence"/>
</dbReference>
<feature type="domain" description="LysM" evidence="4">
    <location>
        <begin position="56"/>
        <end position="100"/>
    </location>
</feature>
<evidence type="ECO:0000256" key="2">
    <source>
        <dbReference type="SAM" id="MobiDB-lite"/>
    </source>
</evidence>
<dbReference type="SUPFAM" id="SSF50685">
    <property type="entry name" value="Barwin-like endoglucanases"/>
    <property type="match status" value="1"/>
</dbReference>
<dbReference type="InterPro" id="IPR036779">
    <property type="entry name" value="LysM_dom_sf"/>
</dbReference>
<dbReference type="InterPro" id="IPR059180">
    <property type="entry name" value="3D_YorM"/>
</dbReference>
<evidence type="ECO:0000259" key="4">
    <source>
        <dbReference type="PROSITE" id="PS51782"/>
    </source>
</evidence>
<dbReference type="Pfam" id="PF01476">
    <property type="entry name" value="LysM"/>
    <property type="match status" value="1"/>
</dbReference>
<protein>
    <submittedName>
        <fullName evidence="5">3D (Asp-Asp-Asp) domain-containing protein</fullName>
    </submittedName>
</protein>
<dbReference type="Gene3D" id="3.10.350.10">
    <property type="entry name" value="LysM domain"/>
    <property type="match status" value="1"/>
</dbReference>
<keyword evidence="6" id="KW-1185">Reference proteome</keyword>
<dbReference type="InterPro" id="IPR010611">
    <property type="entry name" value="3D_dom"/>
</dbReference>
<dbReference type="SMART" id="SM00257">
    <property type="entry name" value="LysM"/>
    <property type="match status" value="1"/>
</dbReference>
<dbReference type="PANTHER" id="PTHR39160">
    <property type="entry name" value="CELL WALL-BINDING PROTEIN YOCH"/>
    <property type="match status" value="1"/>
</dbReference>
<evidence type="ECO:0000313" key="5">
    <source>
        <dbReference type="EMBL" id="PTM56465.1"/>
    </source>
</evidence>
<dbReference type="CDD" id="cd00118">
    <property type="entry name" value="LysM"/>
    <property type="match status" value="1"/>
</dbReference>
<reference evidence="5 6" key="1">
    <citation type="submission" date="2018-04" db="EMBL/GenBank/DDBJ databases">
        <title>Genomic Encyclopedia of Archaeal and Bacterial Type Strains, Phase II (KMG-II): from individual species to whole genera.</title>
        <authorList>
            <person name="Goeker M."/>
        </authorList>
    </citation>
    <scope>NUCLEOTIDE SEQUENCE [LARGE SCALE GENOMIC DNA]</scope>
    <source>
        <strain evidence="5 6">DSM 45169</strain>
    </source>
</reference>
<organism evidence="5 6">
    <name type="scientific">Desmospora activa DSM 45169</name>
    <dbReference type="NCBI Taxonomy" id="1121389"/>
    <lineage>
        <taxon>Bacteria</taxon>
        <taxon>Bacillati</taxon>
        <taxon>Bacillota</taxon>
        <taxon>Bacilli</taxon>
        <taxon>Bacillales</taxon>
        <taxon>Thermoactinomycetaceae</taxon>
        <taxon>Desmospora</taxon>
    </lineage>
</organism>
<evidence type="ECO:0000256" key="3">
    <source>
        <dbReference type="SAM" id="Phobius"/>
    </source>
</evidence>
<gene>
    <name evidence="5" type="ORF">C8J48_2787</name>
</gene>
<keyword evidence="3" id="KW-0472">Membrane</keyword>
<keyword evidence="1" id="KW-0732">Signal</keyword>
<proteinExistence type="predicted"/>
<feature type="region of interest" description="Disordered" evidence="2">
    <location>
        <begin position="102"/>
        <end position="128"/>
    </location>
</feature>
<dbReference type="AlphaFoldDB" id="A0A2T4Z3J6"/>
<dbReference type="InterPro" id="IPR051933">
    <property type="entry name" value="Resuscitation_pf_RpfB"/>
</dbReference>
<keyword evidence="3" id="KW-0812">Transmembrane</keyword>
<comment type="caution">
    <text evidence="5">The sequence shown here is derived from an EMBL/GenBank/DDBJ whole genome shotgun (WGS) entry which is preliminary data.</text>
</comment>
<dbReference type="PANTHER" id="PTHR39160:SF4">
    <property type="entry name" value="RESUSCITATION-PROMOTING FACTOR RPFB"/>
    <property type="match status" value="1"/>
</dbReference>
<sequence>MATVGPGWITNLSIYEVIRMSILRWLAAGLFLVGGFTIVSNNALPSWSNKAEAKEATIQVQPGDTLYALARQHDTDVETLAQLNQLKNPALIQVGQELRLPAKGETEKAKQKKQSASNDESAVPTMARGQSLGTFTLTAYTSGPESTGKSPGHPAYGVTSSGAKVAEGVTIAVDPEVIPIGSRVYIDGVGYRVAQDTGGAIKGNKIDVYMNDVDEARQFGVKREVQVELID</sequence>
<dbReference type="Gene3D" id="2.40.40.10">
    <property type="entry name" value="RlpA-like domain"/>
    <property type="match status" value="1"/>
</dbReference>
<accession>A0A2T4Z3J6</accession>
<dbReference type="GO" id="GO:0009254">
    <property type="term" value="P:peptidoglycan turnover"/>
    <property type="evidence" value="ECO:0007669"/>
    <property type="project" value="InterPro"/>
</dbReference>
<evidence type="ECO:0000313" key="6">
    <source>
        <dbReference type="Proteomes" id="UP000241639"/>
    </source>
</evidence>
<dbReference type="EMBL" id="PZZP01000002">
    <property type="protein sequence ID" value="PTM56465.1"/>
    <property type="molecule type" value="Genomic_DNA"/>
</dbReference>
<dbReference type="InterPro" id="IPR018392">
    <property type="entry name" value="LysM"/>
</dbReference>
<dbReference type="InterPro" id="IPR036908">
    <property type="entry name" value="RlpA-like_sf"/>
</dbReference>
<name>A0A2T4Z3J6_9BACL</name>
<dbReference type="GO" id="GO:0019867">
    <property type="term" value="C:outer membrane"/>
    <property type="evidence" value="ECO:0007669"/>
    <property type="project" value="InterPro"/>
</dbReference>
<evidence type="ECO:0000256" key="1">
    <source>
        <dbReference type="ARBA" id="ARBA00022729"/>
    </source>
</evidence>
<dbReference type="PROSITE" id="PS51782">
    <property type="entry name" value="LYSM"/>
    <property type="match status" value="1"/>
</dbReference>
<dbReference type="GO" id="GO:0004553">
    <property type="term" value="F:hydrolase activity, hydrolyzing O-glycosyl compounds"/>
    <property type="evidence" value="ECO:0007669"/>
    <property type="project" value="InterPro"/>
</dbReference>
<dbReference type="SUPFAM" id="SSF54106">
    <property type="entry name" value="LysM domain"/>
    <property type="match status" value="1"/>
</dbReference>
<dbReference type="CDD" id="cd14667">
    <property type="entry name" value="3D_containing_proteins"/>
    <property type="match status" value="1"/>
</dbReference>
<keyword evidence="3" id="KW-1133">Transmembrane helix</keyword>